<dbReference type="Pfam" id="PF02775">
    <property type="entry name" value="TPP_enzyme_C"/>
    <property type="match status" value="1"/>
</dbReference>
<evidence type="ECO:0000256" key="1">
    <source>
        <dbReference type="ARBA" id="ARBA00023002"/>
    </source>
</evidence>
<dbReference type="InterPro" id="IPR051457">
    <property type="entry name" value="2-oxoacid:Fd_oxidoreductase"/>
</dbReference>
<dbReference type="STRING" id="1803665.GCA_001641335_05113"/>
<dbReference type="PANTHER" id="PTHR48084">
    <property type="entry name" value="2-OXOGLUTARATE OXIDOREDUCTASE SUBUNIT KORB-RELATED"/>
    <property type="match status" value="1"/>
</dbReference>
<dbReference type="GO" id="GO:0045333">
    <property type="term" value="P:cellular respiration"/>
    <property type="evidence" value="ECO:0007669"/>
    <property type="project" value="UniProtKB-ARBA"/>
</dbReference>
<protein>
    <submittedName>
        <fullName evidence="3">2-oxoglutarate ferredoxin oxidoreductase subunit beta</fullName>
    </submittedName>
</protein>
<dbReference type="GO" id="GO:0016625">
    <property type="term" value="F:oxidoreductase activity, acting on the aldehyde or oxo group of donors, iron-sulfur protein as acceptor"/>
    <property type="evidence" value="ECO:0007669"/>
    <property type="project" value="UniProtKB-ARBA"/>
</dbReference>
<gene>
    <name evidence="3" type="ORF">FBZ96_105319</name>
</gene>
<evidence type="ECO:0000259" key="2">
    <source>
        <dbReference type="Pfam" id="PF02775"/>
    </source>
</evidence>
<keyword evidence="4" id="KW-1185">Reference proteome</keyword>
<accession>A0A560DNF3</accession>
<dbReference type="Gene3D" id="3.40.50.970">
    <property type="match status" value="1"/>
</dbReference>
<reference evidence="3 4" key="1">
    <citation type="submission" date="2019-06" db="EMBL/GenBank/DDBJ databases">
        <title>Genomic Encyclopedia of Type Strains, Phase IV (KMG-V): Genome sequencing to study the core and pangenomes of soil and plant-associated prokaryotes.</title>
        <authorList>
            <person name="Whitman W."/>
        </authorList>
    </citation>
    <scope>NUCLEOTIDE SEQUENCE [LARGE SCALE GENOMIC DNA]</scope>
    <source>
        <strain evidence="3 4">BR 510</strain>
    </source>
</reference>
<dbReference type="PANTHER" id="PTHR48084:SF5">
    <property type="entry name" value="BLR6744 PROTEIN"/>
    <property type="match status" value="1"/>
</dbReference>
<dbReference type="InterPro" id="IPR011766">
    <property type="entry name" value="TPP_enzyme_TPP-bd"/>
</dbReference>
<dbReference type="SUPFAM" id="SSF52518">
    <property type="entry name" value="Thiamin diphosphate-binding fold (THDP-binding)"/>
    <property type="match status" value="1"/>
</dbReference>
<dbReference type="EMBL" id="VITK01000005">
    <property type="protein sequence ID" value="TWA98641.1"/>
    <property type="molecule type" value="Genomic_DNA"/>
</dbReference>
<dbReference type="InterPro" id="IPR029061">
    <property type="entry name" value="THDP-binding"/>
</dbReference>
<dbReference type="GO" id="GO:0030976">
    <property type="term" value="F:thiamine pyrophosphate binding"/>
    <property type="evidence" value="ECO:0007669"/>
    <property type="project" value="InterPro"/>
</dbReference>
<name>A0A560DNF3_9BRAD</name>
<evidence type="ECO:0000313" key="3">
    <source>
        <dbReference type="EMBL" id="TWA98641.1"/>
    </source>
</evidence>
<evidence type="ECO:0000313" key="4">
    <source>
        <dbReference type="Proteomes" id="UP000319949"/>
    </source>
</evidence>
<comment type="caution">
    <text evidence="3">The sequence shown here is derived from an EMBL/GenBank/DDBJ whole genome shotgun (WGS) entry which is preliminary data.</text>
</comment>
<dbReference type="Proteomes" id="UP000319949">
    <property type="component" value="Unassembled WGS sequence"/>
</dbReference>
<organism evidence="3 4">
    <name type="scientific">Bradyrhizobium stylosanthis</name>
    <dbReference type="NCBI Taxonomy" id="1803665"/>
    <lineage>
        <taxon>Bacteria</taxon>
        <taxon>Pseudomonadati</taxon>
        <taxon>Pseudomonadota</taxon>
        <taxon>Alphaproteobacteria</taxon>
        <taxon>Hyphomicrobiales</taxon>
        <taxon>Nitrobacteraceae</taxon>
        <taxon>Bradyrhizobium</taxon>
    </lineage>
</organism>
<feature type="domain" description="Thiamine pyrophosphate enzyme TPP-binding" evidence="2">
    <location>
        <begin position="101"/>
        <end position="249"/>
    </location>
</feature>
<proteinExistence type="predicted"/>
<keyword evidence="1" id="KW-0560">Oxidoreductase</keyword>
<dbReference type="GO" id="GO:0044281">
    <property type="term" value="P:small molecule metabolic process"/>
    <property type="evidence" value="ECO:0007669"/>
    <property type="project" value="UniProtKB-ARBA"/>
</dbReference>
<dbReference type="CDD" id="cd03375">
    <property type="entry name" value="TPP_OGFOR"/>
    <property type="match status" value="1"/>
</dbReference>
<sequence length="386" mass="41194">MPALVAGIHAFLFLGQDVDGRDKPGHDGLGIAGAFMTYIAKPKFHHPGLKKNDLGYTHRDYEGKISTLCAGCGHDSITASIIEACYELSIEPHRVAKISGIGCSSKTPDYFLGNSHGFNSVHGRMPSVLTGANLANRDLIYLGVSGDGDSASIGFGQFAHSIRRGVNMTYIVENNGVYGLTKGQFSATADRGSKSKKGVTNTDNAIDLVAIALQLGATFVARSFSGDKTQLVPLIAAAIRHKGASFIDVISPCIAFNNHAGSTKSFDYVREHNDAVNRLDVLVGRDPIAVDYAPGTVQMVEQHDGSKIALRKIDADYDPHDRLGAQTFLAKHAAKGQIVTGLLYVDPDAEDLHEHLNTVEAPLNTLEADTLCPGSTVLDKINASLR</sequence>
<dbReference type="AlphaFoldDB" id="A0A560DNF3"/>